<dbReference type="AlphaFoldDB" id="A0A075JLZ5"/>
<dbReference type="InterPro" id="IPR009061">
    <property type="entry name" value="DNA-bd_dom_put_sf"/>
</dbReference>
<dbReference type="Proteomes" id="UP000027986">
    <property type="component" value="Chromosome"/>
</dbReference>
<dbReference type="GO" id="GO:0046872">
    <property type="term" value="F:metal ion binding"/>
    <property type="evidence" value="ECO:0007669"/>
    <property type="project" value="InterPro"/>
</dbReference>
<dbReference type="Gene3D" id="3.40.50.280">
    <property type="entry name" value="Cobalamin-binding domain"/>
    <property type="match status" value="1"/>
</dbReference>
<keyword evidence="1" id="KW-0678">Repressor</keyword>
<dbReference type="GO" id="GO:0003677">
    <property type="term" value="F:DNA binding"/>
    <property type="evidence" value="ECO:0007669"/>
    <property type="project" value="UniProtKB-KW"/>
</dbReference>
<dbReference type="CDD" id="cd02065">
    <property type="entry name" value="B12-binding_like"/>
    <property type="match status" value="1"/>
</dbReference>
<dbReference type="STRING" id="1274.HX89_09010"/>
<dbReference type="GeneID" id="41841277"/>
<evidence type="ECO:0000256" key="4">
    <source>
        <dbReference type="ARBA" id="ARBA00023163"/>
    </source>
</evidence>
<dbReference type="PANTHER" id="PTHR30204">
    <property type="entry name" value="REDOX-CYCLING DRUG-SENSING TRANSCRIPTIONAL ACTIVATOR SOXR"/>
    <property type="match status" value="1"/>
</dbReference>
<keyword evidence="4" id="KW-0804">Transcription</keyword>
<dbReference type="PROSITE" id="PS51332">
    <property type="entry name" value="B12_BINDING"/>
    <property type="match status" value="1"/>
</dbReference>
<dbReference type="EMBL" id="CP008889">
    <property type="protein sequence ID" value="AIF41058.1"/>
    <property type="molecule type" value="Genomic_DNA"/>
</dbReference>
<dbReference type="InterPro" id="IPR036594">
    <property type="entry name" value="Meth_synthase_dom"/>
</dbReference>
<accession>A0A075JLZ5</accession>
<keyword evidence="3" id="KW-0238">DNA-binding</keyword>
<dbReference type="CDD" id="cd01104">
    <property type="entry name" value="HTH_MlrA-CarA"/>
    <property type="match status" value="1"/>
</dbReference>
<keyword evidence="6" id="KW-1185">Reference proteome</keyword>
<dbReference type="InterPro" id="IPR006158">
    <property type="entry name" value="Cobalamin-bd"/>
</dbReference>
<dbReference type="InterPro" id="IPR047057">
    <property type="entry name" value="MerR_fam"/>
</dbReference>
<dbReference type="InterPro" id="IPR003759">
    <property type="entry name" value="Cbl-bd_cap"/>
</dbReference>
<dbReference type="GO" id="GO:0031419">
    <property type="term" value="F:cobalamin binding"/>
    <property type="evidence" value="ECO:0007669"/>
    <property type="project" value="InterPro"/>
</dbReference>
<dbReference type="InterPro" id="IPR036724">
    <property type="entry name" value="Cobalamin-bd_sf"/>
</dbReference>
<evidence type="ECO:0000256" key="3">
    <source>
        <dbReference type="ARBA" id="ARBA00023125"/>
    </source>
</evidence>
<protein>
    <submittedName>
        <fullName evidence="5">Uncharacterized protein</fullName>
    </submittedName>
</protein>
<evidence type="ECO:0000256" key="1">
    <source>
        <dbReference type="ARBA" id="ARBA00022491"/>
    </source>
</evidence>
<proteinExistence type="predicted"/>
<evidence type="ECO:0000256" key="2">
    <source>
        <dbReference type="ARBA" id="ARBA00023015"/>
    </source>
</evidence>
<dbReference type="Gene3D" id="1.10.1240.10">
    <property type="entry name" value="Methionine synthase domain"/>
    <property type="match status" value="1"/>
</dbReference>
<evidence type="ECO:0000313" key="5">
    <source>
        <dbReference type="EMBL" id="AIF41058.1"/>
    </source>
</evidence>
<dbReference type="SMART" id="SM00422">
    <property type="entry name" value="HTH_MERR"/>
    <property type="match status" value="1"/>
</dbReference>
<name>A0A075JLZ5_9MICO</name>
<dbReference type="HOGENOM" id="CLU_045945_3_2_11"/>
<dbReference type="eggNOG" id="COG5012">
    <property type="taxonomic scope" value="Bacteria"/>
</dbReference>
<organism evidence="5 6">
    <name type="scientific">Dermacoccus nishinomiyaensis</name>
    <dbReference type="NCBI Taxonomy" id="1274"/>
    <lineage>
        <taxon>Bacteria</taxon>
        <taxon>Bacillati</taxon>
        <taxon>Actinomycetota</taxon>
        <taxon>Actinomycetes</taxon>
        <taxon>Micrococcales</taxon>
        <taxon>Dermacoccaceae</taxon>
        <taxon>Dermacoccus</taxon>
    </lineage>
</organism>
<keyword evidence="2" id="KW-0805">Transcription regulation</keyword>
<dbReference type="SUPFAM" id="SSF46955">
    <property type="entry name" value="Putative DNA-binding domain"/>
    <property type="match status" value="1"/>
</dbReference>
<evidence type="ECO:0000313" key="6">
    <source>
        <dbReference type="Proteomes" id="UP000027986"/>
    </source>
</evidence>
<dbReference type="Pfam" id="PF13411">
    <property type="entry name" value="MerR_1"/>
    <property type="match status" value="1"/>
</dbReference>
<dbReference type="Pfam" id="PF02310">
    <property type="entry name" value="B12-binding"/>
    <property type="match status" value="1"/>
</dbReference>
<gene>
    <name evidence="5" type="ORF">HX89_09010</name>
</gene>
<dbReference type="InterPro" id="IPR000551">
    <property type="entry name" value="MerR-type_HTH_dom"/>
</dbReference>
<dbReference type="Pfam" id="PF02607">
    <property type="entry name" value="B12-binding_2"/>
    <property type="match status" value="1"/>
</dbReference>
<sequence length="306" mass="33449">MSTHVEGLQIGELAERVGVSTHTLRAWERRYGILKPSRTTGGYRVYSELDVRRVSAVLGLREQGVSIAEAARRVNANVVAQIPAGRRIDAAAIVYEMHRAVDRFDEFALSAALDRLLSSHRLEEALRDGLMPFLVQLGGRWERGEVSVAHEHFATQLIRRRLDSYSLMWADGDGPLVVLACPPGEQHDIPLLVLGVLLARSGWRIRYIGQETPVADLAQACSILQPDLVVMAATRDTTFRRSLDELRDLARSYRLLIGGRGATDTICADLGVEAMSQDVVAAASALIDESGRTGRSDSDAAAQLVG</sequence>
<dbReference type="KEGG" id="dni:HX89_09010"/>
<dbReference type="PANTHER" id="PTHR30204:SF69">
    <property type="entry name" value="MERR-FAMILY TRANSCRIPTIONAL REGULATOR"/>
    <property type="match status" value="1"/>
</dbReference>
<dbReference type="RefSeq" id="WP_006944166.1">
    <property type="nucleotide sequence ID" value="NZ_CP008889.1"/>
</dbReference>
<dbReference type="PROSITE" id="PS00552">
    <property type="entry name" value="HTH_MERR_1"/>
    <property type="match status" value="1"/>
</dbReference>
<reference evidence="5 6" key="1">
    <citation type="submission" date="2014-07" db="EMBL/GenBank/DDBJ databases">
        <title>Genome Sequencing of Dermacoccus nishinomiyaensis.</title>
        <authorList>
            <person name="Hong K.W."/>
            <person name="Chan K.G."/>
        </authorList>
    </citation>
    <scope>NUCLEOTIDE SEQUENCE [LARGE SCALE GENOMIC DNA]</scope>
    <source>
        <strain evidence="5 6">M25</strain>
    </source>
</reference>
<dbReference type="OrthoDB" id="9800334at2"/>
<dbReference type="PRINTS" id="PR00040">
    <property type="entry name" value="HTHMERR"/>
</dbReference>
<dbReference type="GO" id="GO:0003700">
    <property type="term" value="F:DNA-binding transcription factor activity"/>
    <property type="evidence" value="ECO:0007669"/>
    <property type="project" value="InterPro"/>
</dbReference>
<dbReference type="Gene3D" id="1.10.1660.10">
    <property type="match status" value="1"/>
</dbReference>
<dbReference type="PROSITE" id="PS50937">
    <property type="entry name" value="HTH_MERR_2"/>
    <property type="match status" value="1"/>
</dbReference>
<dbReference type="SUPFAM" id="SSF52242">
    <property type="entry name" value="Cobalamin (vitamin B12)-binding domain"/>
    <property type="match status" value="1"/>
</dbReference>